<dbReference type="OrthoDB" id="9802264at2"/>
<reference evidence="9 10" key="1">
    <citation type="submission" date="2016-11" db="EMBL/GenBank/DDBJ databases">
        <title>Draft Genome Sequences of Nine Cyanobacterial Strains from Diverse Habitats.</title>
        <authorList>
            <person name="Zhu T."/>
            <person name="Hou S."/>
            <person name="Lu X."/>
            <person name="Hess W.R."/>
        </authorList>
    </citation>
    <scope>NUCLEOTIDE SEQUENCE [LARGE SCALE GENOMIC DNA]</scope>
    <source>
        <strain evidence="9 10">NIES-30</strain>
    </source>
</reference>
<dbReference type="InterPro" id="IPR003439">
    <property type="entry name" value="ABC_transporter-like_ATP-bd"/>
</dbReference>
<keyword evidence="7" id="KW-0472">Membrane</keyword>
<dbReference type="Gene3D" id="3.40.50.300">
    <property type="entry name" value="P-loop containing nucleotide triphosphate hydrolases"/>
    <property type="match status" value="1"/>
</dbReference>
<dbReference type="GO" id="GO:0016887">
    <property type="term" value="F:ATP hydrolysis activity"/>
    <property type="evidence" value="ECO:0007669"/>
    <property type="project" value="InterPro"/>
</dbReference>
<dbReference type="GO" id="GO:0005524">
    <property type="term" value="F:ATP binding"/>
    <property type="evidence" value="ECO:0007669"/>
    <property type="project" value="UniProtKB-KW"/>
</dbReference>
<keyword evidence="6" id="KW-1278">Translocase</keyword>
<dbReference type="InterPro" id="IPR050086">
    <property type="entry name" value="MetN_ABC_transporter-like"/>
</dbReference>
<feature type="domain" description="ABC transporter" evidence="8">
    <location>
        <begin position="2"/>
        <end position="244"/>
    </location>
</feature>
<keyword evidence="1" id="KW-0813">Transport</keyword>
<evidence type="ECO:0000256" key="7">
    <source>
        <dbReference type="ARBA" id="ARBA00023136"/>
    </source>
</evidence>
<gene>
    <name evidence="9" type="ORF">NIES30_06020</name>
</gene>
<evidence type="ECO:0000256" key="2">
    <source>
        <dbReference type="ARBA" id="ARBA00022475"/>
    </source>
</evidence>
<keyword evidence="10" id="KW-1185">Reference proteome</keyword>
<dbReference type="GO" id="GO:0015416">
    <property type="term" value="F:ABC-type phosphonate transporter activity"/>
    <property type="evidence" value="ECO:0007669"/>
    <property type="project" value="InterPro"/>
</dbReference>
<organism evidence="9 10">
    <name type="scientific">Phormidium tenue NIES-30</name>
    <dbReference type="NCBI Taxonomy" id="549789"/>
    <lineage>
        <taxon>Bacteria</taxon>
        <taxon>Bacillati</taxon>
        <taxon>Cyanobacteriota</taxon>
        <taxon>Cyanophyceae</taxon>
        <taxon>Oscillatoriophycideae</taxon>
        <taxon>Oscillatoriales</taxon>
        <taxon>Oscillatoriaceae</taxon>
        <taxon>Phormidium</taxon>
    </lineage>
</organism>
<evidence type="ECO:0000256" key="1">
    <source>
        <dbReference type="ARBA" id="ARBA00022448"/>
    </source>
</evidence>
<evidence type="ECO:0000256" key="6">
    <source>
        <dbReference type="ARBA" id="ARBA00022967"/>
    </source>
</evidence>
<dbReference type="EMBL" id="MRCG01000003">
    <property type="protein sequence ID" value="OKH49406.1"/>
    <property type="molecule type" value="Genomic_DNA"/>
</dbReference>
<dbReference type="PANTHER" id="PTHR43166:SF6">
    <property type="entry name" value="PHOSPHONATES IMPORT ATP-BINDING PROTEIN PHNC"/>
    <property type="match status" value="1"/>
</dbReference>
<accession>A0A1U7J7X2</accession>
<dbReference type="PANTHER" id="PTHR43166">
    <property type="entry name" value="AMINO ACID IMPORT ATP-BINDING PROTEIN"/>
    <property type="match status" value="1"/>
</dbReference>
<protein>
    <submittedName>
        <fullName evidence="9">Phosphonate ABC transporter ATP-binding protein</fullName>
    </submittedName>
</protein>
<dbReference type="InterPro" id="IPR012693">
    <property type="entry name" value="ABC_transpr_PhnC"/>
</dbReference>
<evidence type="ECO:0000313" key="9">
    <source>
        <dbReference type="EMBL" id="OKH49406.1"/>
    </source>
</evidence>
<dbReference type="AlphaFoldDB" id="A0A1U7J7X2"/>
<dbReference type="PROSITE" id="PS00211">
    <property type="entry name" value="ABC_TRANSPORTER_1"/>
    <property type="match status" value="1"/>
</dbReference>
<name>A0A1U7J7X2_9CYAN</name>
<evidence type="ECO:0000256" key="5">
    <source>
        <dbReference type="ARBA" id="ARBA00022885"/>
    </source>
</evidence>
<dbReference type="InterPro" id="IPR003593">
    <property type="entry name" value="AAA+_ATPase"/>
</dbReference>
<keyword evidence="2" id="KW-1003">Cell membrane</keyword>
<dbReference type="Proteomes" id="UP000185557">
    <property type="component" value="Unassembled WGS sequence"/>
</dbReference>
<dbReference type="PROSITE" id="PS50893">
    <property type="entry name" value="ABC_TRANSPORTER_2"/>
    <property type="match status" value="1"/>
</dbReference>
<dbReference type="InterPro" id="IPR027417">
    <property type="entry name" value="P-loop_NTPase"/>
</dbReference>
<keyword evidence="4 9" id="KW-0067">ATP-binding</keyword>
<dbReference type="SMART" id="SM00382">
    <property type="entry name" value="AAA"/>
    <property type="match status" value="1"/>
</dbReference>
<evidence type="ECO:0000256" key="4">
    <source>
        <dbReference type="ARBA" id="ARBA00022840"/>
    </source>
</evidence>
<dbReference type="InterPro" id="IPR017871">
    <property type="entry name" value="ABC_transporter-like_CS"/>
</dbReference>
<dbReference type="STRING" id="549789.NIES30_06020"/>
<keyword evidence="3" id="KW-0547">Nucleotide-binding</keyword>
<comment type="caution">
    <text evidence="9">The sequence shown here is derived from an EMBL/GenBank/DDBJ whole genome shotgun (WGS) entry which is preliminary data.</text>
</comment>
<dbReference type="Pfam" id="PF00005">
    <property type="entry name" value="ABC_tran"/>
    <property type="match status" value="1"/>
</dbReference>
<dbReference type="GO" id="GO:0016020">
    <property type="term" value="C:membrane"/>
    <property type="evidence" value="ECO:0007669"/>
    <property type="project" value="InterPro"/>
</dbReference>
<sequence length="244" mass="27113">MLSIEHLSNVYDRNRTALDDISFQIEPHTFTAILGPSGAGKTTLMRCILQLIKPTGGQVWFQGQNLTTCSARELRQARTQMATIAQQFNLVRRRTALENCLGGRLQDLPLWRCWLNQFPPELLREGMAALERVQLLDAAFQRADRLSGGQQQRVAIARALTQRASLILADEPVASLDPETAHTVLGLLRSLCRNEGLTVVCNLHQVELALTYGDRILGIQAGKLVLDRPTSQVNATSLDLIYKS</sequence>
<keyword evidence="5" id="KW-0918">Phosphonate transport</keyword>
<evidence type="ECO:0000256" key="3">
    <source>
        <dbReference type="ARBA" id="ARBA00022741"/>
    </source>
</evidence>
<dbReference type="SUPFAM" id="SSF52540">
    <property type="entry name" value="P-loop containing nucleoside triphosphate hydrolases"/>
    <property type="match status" value="1"/>
</dbReference>
<evidence type="ECO:0000259" key="8">
    <source>
        <dbReference type="PROSITE" id="PS50893"/>
    </source>
</evidence>
<dbReference type="RefSeq" id="WP_073607513.1">
    <property type="nucleotide sequence ID" value="NZ_MRCG01000003.1"/>
</dbReference>
<evidence type="ECO:0000313" key="10">
    <source>
        <dbReference type="Proteomes" id="UP000185557"/>
    </source>
</evidence>
<dbReference type="CDD" id="cd03256">
    <property type="entry name" value="ABC_PhnC_transporter"/>
    <property type="match status" value="1"/>
</dbReference>
<dbReference type="NCBIfam" id="TIGR02315">
    <property type="entry name" value="ABC_phnC"/>
    <property type="match status" value="1"/>
</dbReference>
<proteinExistence type="predicted"/>